<dbReference type="InterPro" id="IPR021380">
    <property type="entry name" value="DUF3013"/>
</dbReference>
<evidence type="ECO:0000313" key="1">
    <source>
        <dbReference type="EMBL" id="OLF47498.1"/>
    </source>
</evidence>
<protein>
    <recommendedName>
        <fullName evidence="3">DUF3013 family protein</fullName>
    </recommendedName>
</protein>
<sequence length="156" mass="18137">MSKYGFLDVLDKTMEQQFPYDFEINWDKKNHAVEVAFLLEVENSAGIETVDDEGNATTDDIFFEEAVLFYNPLKSRVKEEDYLVSIPYEQKKGLSSEFIAYFVQFLAETAEKGLDDLMDFLGDDETEEFAISWDQEAFENGRAALEESDFHPYPRY</sequence>
<keyword evidence="2" id="KW-1185">Reference proteome</keyword>
<gene>
    <name evidence="1" type="ORF">BU202_07515</name>
</gene>
<accession>A0A1Q8E6S8</accession>
<comment type="caution">
    <text evidence="1">The sequence shown here is derived from an EMBL/GenBank/DDBJ whole genome shotgun (WGS) entry which is preliminary data.</text>
</comment>
<dbReference type="Pfam" id="PF11217">
    <property type="entry name" value="DUF3013"/>
    <property type="match status" value="1"/>
</dbReference>
<organism evidence="1 2">
    <name type="scientific">Streptococcus cuniculi</name>
    <dbReference type="NCBI Taxonomy" id="1432788"/>
    <lineage>
        <taxon>Bacteria</taxon>
        <taxon>Bacillati</taxon>
        <taxon>Bacillota</taxon>
        <taxon>Bacilli</taxon>
        <taxon>Lactobacillales</taxon>
        <taxon>Streptococcaceae</taxon>
        <taxon>Streptococcus</taxon>
    </lineage>
</organism>
<dbReference type="OrthoDB" id="2165293at2"/>
<reference evidence="2" key="1">
    <citation type="submission" date="2016-12" db="EMBL/GenBank/DDBJ databases">
        <authorList>
            <person name="Gulvik C.A."/>
        </authorList>
    </citation>
    <scope>NUCLEOTIDE SEQUENCE [LARGE SCALE GENOMIC DNA]</scope>
    <source>
        <strain evidence="2">NED12-00049-6B</strain>
    </source>
</reference>
<dbReference type="EMBL" id="MSJM01000006">
    <property type="protein sequence ID" value="OLF47498.1"/>
    <property type="molecule type" value="Genomic_DNA"/>
</dbReference>
<dbReference type="AlphaFoldDB" id="A0A1Q8E6S8"/>
<dbReference type="RefSeq" id="WP_075105174.1">
    <property type="nucleotide sequence ID" value="NZ_MSJM01000006.1"/>
</dbReference>
<evidence type="ECO:0008006" key="3">
    <source>
        <dbReference type="Google" id="ProtNLM"/>
    </source>
</evidence>
<dbReference type="Proteomes" id="UP000186890">
    <property type="component" value="Unassembled WGS sequence"/>
</dbReference>
<dbReference type="Gene3D" id="3.40.50.11250">
    <property type="entry name" value="Protein of unknown function DUF3013"/>
    <property type="match status" value="1"/>
</dbReference>
<name>A0A1Q8E6S8_9STRE</name>
<evidence type="ECO:0000313" key="2">
    <source>
        <dbReference type="Proteomes" id="UP000186890"/>
    </source>
</evidence>
<proteinExistence type="predicted"/>